<reference evidence="1 2" key="1">
    <citation type="journal article" date="2018" name="Nat. Genet.">
        <title>Extensive intraspecific gene order and gene structural variations between Mo17 and other maize genomes.</title>
        <authorList>
            <person name="Sun S."/>
            <person name="Zhou Y."/>
            <person name="Chen J."/>
            <person name="Shi J."/>
            <person name="Zhao H."/>
            <person name="Zhao H."/>
            <person name="Song W."/>
            <person name="Zhang M."/>
            <person name="Cui Y."/>
            <person name="Dong X."/>
            <person name="Liu H."/>
            <person name="Ma X."/>
            <person name="Jiao Y."/>
            <person name="Wang B."/>
            <person name="Wei X."/>
            <person name="Stein J.C."/>
            <person name="Glaubitz J.C."/>
            <person name="Lu F."/>
            <person name="Yu G."/>
            <person name="Liang C."/>
            <person name="Fengler K."/>
            <person name="Li B."/>
            <person name="Rafalski A."/>
            <person name="Schnable P.S."/>
            <person name="Ware D.H."/>
            <person name="Buckler E.S."/>
            <person name="Lai J."/>
        </authorList>
    </citation>
    <scope>NUCLEOTIDE SEQUENCE [LARGE SCALE GENOMIC DNA]</scope>
    <source>
        <strain evidence="2">cv. Missouri 17</strain>
        <tissue evidence="1">Seedling</tissue>
    </source>
</reference>
<dbReference type="EMBL" id="NCVQ01000003">
    <property type="protein sequence ID" value="PWZ38044.1"/>
    <property type="molecule type" value="Genomic_DNA"/>
</dbReference>
<organism evidence="1 2">
    <name type="scientific">Zea mays</name>
    <name type="common">Maize</name>
    <dbReference type="NCBI Taxonomy" id="4577"/>
    <lineage>
        <taxon>Eukaryota</taxon>
        <taxon>Viridiplantae</taxon>
        <taxon>Streptophyta</taxon>
        <taxon>Embryophyta</taxon>
        <taxon>Tracheophyta</taxon>
        <taxon>Spermatophyta</taxon>
        <taxon>Magnoliopsida</taxon>
        <taxon>Liliopsida</taxon>
        <taxon>Poales</taxon>
        <taxon>Poaceae</taxon>
        <taxon>PACMAD clade</taxon>
        <taxon>Panicoideae</taxon>
        <taxon>Andropogonodae</taxon>
        <taxon>Andropogoneae</taxon>
        <taxon>Tripsacinae</taxon>
        <taxon>Zea</taxon>
    </lineage>
</organism>
<dbReference type="Proteomes" id="UP000251960">
    <property type="component" value="Chromosome 2"/>
</dbReference>
<dbReference type="AlphaFoldDB" id="A0A3L6FVB0"/>
<evidence type="ECO:0000313" key="2">
    <source>
        <dbReference type="Proteomes" id="UP000251960"/>
    </source>
</evidence>
<proteinExistence type="predicted"/>
<evidence type="ECO:0000313" key="1">
    <source>
        <dbReference type="EMBL" id="PWZ38044.1"/>
    </source>
</evidence>
<protein>
    <submittedName>
        <fullName evidence="1">Uncharacterized protein</fullName>
    </submittedName>
</protein>
<accession>A0A3L6FVB0</accession>
<comment type="caution">
    <text evidence="1">The sequence shown here is derived from an EMBL/GenBank/DDBJ whole genome shotgun (WGS) entry which is preliminary data.</text>
</comment>
<name>A0A3L6FVB0_MAIZE</name>
<sequence length="53" mass="6119">MDTQLVYQRRYSKKSTNLGSDFSRQGMRTSLVASARLAGRQWQAARSWGTRRP</sequence>
<gene>
    <name evidence="1" type="ORF">Zm00014a_043854</name>
</gene>